<evidence type="ECO:0000256" key="5">
    <source>
        <dbReference type="ARBA" id="ARBA00022801"/>
    </source>
</evidence>
<dbReference type="SUPFAM" id="SSF55811">
    <property type="entry name" value="Nudix"/>
    <property type="match status" value="1"/>
</dbReference>
<accession>A0ABY9GLP5</accession>
<sequence length="207" mass="23079">MIDEPNDATSAVWRVTGKTVVHENPWFSVVDNAVQLPDGQSIDYFCVHHERPAVGILACREGKILLIHQYRFLVGKRVWGLPSGSVDPHENPLEAARRELLEETGYTARDWAPLISFHPTYGSSDQRFEIYQAHDVQWATDRFDTNEVLQVRWFAPAEIFQLIASGQMTDGLSLVPILLSVCQPAATLGGAGQCPSMSSQFEARTPT</sequence>
<evidence type="ECO:0000256" key="6">
    <source>
        <dbReference type="ARBA" id="ARBA00032162"/>
    </source>
</evidence>
<dbReference type="InterPro" id="IPR020084">
    <property type="entry name" value="NUDIX_hydrolase_CS"/>
</dbReference>
<dbReference type="EMBL" id="CP117430">
    <property type="protein sequence ID" value="WLI16689.1"/>
    <property type="molecule type" value="Genomic_DNA"/>
</dbReference>
<dbReference type="InterPro" id="IPR020476">
    <property type="entry name" value="Nudix_hydrolase"/>
</dbReference>
<dbReference type="InterPro" id="IPR015797">
    <property type="entry name" value="NUDIX_hydrolase-like_dom_sf"/>
</dbReference>
<evidence type="ECO:0000313" key="11">
    <source>
        <dbReference type="Proteomes" id="UP001230768"/>
    </source>
</evidence>
<evidence type="ECO:0000259" key="9">
    <source>
        <dbReference type="PROSITE" id="PS51462"/>
    </source>
</evidence>
<dbReference type="Pfam" id="PF00293">
    <property type="entry name" value="NUDIX"/>
    <property type="match status" value="1"/>
</dbReference>
<dbReference type="RefSeq" id="WP_305422375.1">
    <property type="nucleotide sequence ID" value="NZ_CP117430.1"/>
</dbReference>
<evidence type="ECO:0000256" key="4">
    <source>
        <dbReference type="ARBA" id="ARBA00016377"/>
    </source>
</evidence>
<reference evidence="10 11" key="1">
    <citation type="submission" date="2023-02" db="EMBL/GenBank/DDBJ databases">
        <title>Evolution of Hrp T3SS in non-pathogenic Pseudomonas fluorescens.</title>
        <authorList>
            <person name="Liao K."/>
            <person name="Wei H."/>
            <person name="Gu Y."/>
        </authorList>
    </citation>
    <scope>NUCLEOTIDE SEQUENCE [LARGE SCALE GENOMIC DNA]</scope>
    <source>
        <strain evidence="10 11">FP607</strain>
    </source>
</reference>
<evidence type="ECO:0000256" key="7">
    <source>
        <dbReference type="ARBA" id="ARBA00032272"/>
    </source>
</evidence>
<dbReference type="PANTHER" id="PTHR11839">
    <property type="entry name" value="UDP/ADP-SUGAR PYROPHOSPHATASE"/>
    <property type="match status" value="1"/>
</dbReference>
<dbReference type="CDD" id="cd03424">
    <property type="entry name" value="NUDIX_ADPRase_Nudt5_UGPPase_Nudt14"/>
    <property type="match status" value="1"/>
</dbReference>
<dbReference type="Gene3D" id="3.90.79.10">
    <property type="entry name" value="Nucleoside Triphosphate Pyrophosphohydrolase"/>
    <property type="match status" value="1"/>
</dbReference>
<name>A0ABY9GLP5_9PSED</name>
<evidence type="ECO:0000313" key="10">
    <source>
        <dbReference type="EMBL" id="WLI16689.1"/>
    </source>
</evidence>
<dbReference type="PROSITE" id="PS51462">
    <property type="entry name" value="NUDIX"/>
    <property type="match status" value="1"/>
</dbReference>
<comment type="catalytic activity">
    <reaction evidence="1">
        <text>GDP-alpha-D-mannose + H2O = alpha-D-mannose 1-phosphate + GMP + 2 H(+)</text>
        <dbReference type="Rhea" id="RHEA:27978"/>
        <dbReference type="ChEBI" id="CHEBI:15377"/>
        <dbReference type="ChEBI" id="CHEBI:15378"/>
        <dbReference type="ChEBI" id="CHEBI:57527"/>
        <dbReference type="ChEBI" id="CHEBI:58115"/>
        <dbReference type="ChEBI" id="CHEBI:58409"/>
    </reaction>
</comment>
<keyword evidence="11" id="KW-1185">Reference proteome</keyword>
<dbReference type="GO" id="GO:0016787">
    <property type="term" value="F:hydrolase activity"/>
    <property type="evidence" value="ECO:0007669"/>
    <property type="project" value="UniProtKB-KW"/>
</dbReference>
<dbReference type="PROSITE" id="PS00893">
    <property type="entry name" value="NUDIX_BOX"/>
    <property type="match status" value="1"/>
</dbReference>
<dbReference type="PANTHER" id="PTHR11839:SF18">
    <property type="entry name" value="NUDIX HYDROLASE DOMAIN-CONTAINING PROTEIN"/>
    <property type="match status" value="1"/>
</dbReference>
<gene>
    <name evidence="10" type="ORF">PSH88_20870</name>
</gene>
<evidence type="ECO:0000256" key="1">
    <source>
        <dbReference type="ARBA" id="ARBA00000847"/>
    </source>
</evidence>
<evidence type="ECO:0000256" key="8">
    <source>
        <dbReference type="RuleBase" id="RU003476"/>
    </source>
</evidence>
<dbReference type="InterPro" id="IPR000086">
    <property type="entry name" value="NUDIX_hydrolase_dom"/>
</dbReference>
<dbReference type="Proteomes" id="UP001230768">
    <property type="component" value="Chromosome"/>
</dbReference>
<feature type="domain" description="Nudix hydrolase" evidence="9">
    <location>
        <begin position="49"/>
        <end position="176"/>
    </location>
</feature>
<comment type="similarity">
    <text evidence="3">Belongs to the Nudix hydrolase family. NudK subfamily.</text>
</comment>
<protein>
    <recommendedName>
        <fullName evidence="4">GDP-mannose pyrophosphatase</fullName>
    </recommendedName>
    <alternativeName>
        <fullName evidence="6">GDP-mannose hydrolase</fullName>
    </alternativeName>
    <alternativeName>
        <fullName evidence="7">GDPMK</fullName>
    </alternativeName>
</protein>
<proteinExistence type="inferred from homology"/>
<evidence type="ECO:0000256" key="3">
    <source>
        <dbReference type="ARBA" id="ARBA00007275"/>
    </source>
</evidence>
<keyword evidence="5 8" id="KW-0378">Hydrolase</keyword>
<comment type="cofactor">
    <cofactor evidence="2">
        <name>Mg(2+)</name>
        <dbReference type="ChEBI" id="CHEBI:18420"/>
    </cofactor>
</comment>
<evidence type="ECO:0000256" key="2">
    <source>
        <dbReference type="ARBA" id="ARBA00001946"/>
    </source>
</evidence>
<organism evidence="10 11">
    <name type="scientific">Pseudomonas wuhanensis</name>
    <dbReference type="NCBI Taxonomy" id="2954098"/>
    <lineage>
        <taxon>Bacteria</taxon>
        <taxon>Pseudomonadati</taxon>
        <taxon>Pseudomonadota</taxon>
        <taxon>Gammaproteobacteria</taxon>
        <taxon>Pseudomonadales</taxon>
        <taxon>Pseudomonadaceae</taxon>
        <taxon>Pseudomonas</taxon>
    </lineage>
</organism>
<dbReference type="PRINTS" id="PR00502">
    <property type="entry name" value="NUDIXFAMILY"/>
</dbReference>